<reference evidence="2" key="2">
    <citation type="journal article" date="2023" name="Int. J. Mol. Sci.">
        <title>De Novo Assembly and Annotation of 11 Diverse Shrub Willow (Salix) Genomes Reveals Novel Gene Organization in Sex-Linked Regions.</title>
        <authorList>
            <person name="Hyden B."/>
            <person name="Feng K."/>
            <person name="Yates T.B."/>
            <person name="Jawdy S."/>
            <person name="Cereghino C."/>
            <person name="Smart L.B."/>
            <person name="Muchero W."/>
        </authorList>
    </citation>
    <scope>NUCLEOTIDE SEQUENCE</scope>
    <source>
        <tissue evidence="2">Shoot tip</tissue>
    </source>
</reference>
<dbReference type="SUPFAM" id="SSF53850">
    <property type="entry name" value="Periplasmic binding protein-like II"/>
    <property type="match status" value="1"/>
</dbReference>
<evidence type="ECO:0000313" key="3">
    <source>
        <dbReference type="Proteomes" id="UP001151532"/>
    </source>
</evidence>
<feature type="compositionally biased region" description="Polar residues" evidence="1">
    <location>
        <begin position="129"/>
        <end position="147"/>
    </location>
</feature>
<dbReference type="PANTHER" id="PTHR18966">
    <property type="entry name" value="IONOTROPIC GLUTAMATE RECEPTOR"/>
    <property type="match status" value="1"/>
</dbReference>
<organism evidence="2 3">
    <name type="scientific">Salix purpurea</name>
    <name type="common">Purple osier willow</name>
    <dbReference type="NCBI Taxonomy" id="77065"/>
    <lineage>
        <taxon>Eukaryota</taxon>
        <taxon>Viridiplantae</taxon>
        <taxon>Streptophyta</taxon>
        <taxon>Embryophyta</taxon>
        <taxon>Tracheophyta</taxon>
        <taxon>Spermatophyta</taxon>
        <taxon>Magnoliopsida</taxon>
        <taxon>eudicotyledons</taxon>
        <taxon>Gunneridae</taxon>
        <taxon>Pentapetalae</taxon>
        <taxon>rosids</taxon>
        <taxon>fabids</taxon>
        <taxon>Malpighiales</taxon>
        <taxon>Salicaceae</taxon>
        <taxon>Saliceae</taxon>
        <taxon>Salix</taxon>
    </lineage>
</organism>
<evidence type="ECO:0000256" key="1">
    <source>
        <dbReference type="SAM" id="MobiDB-lite"/>
    </source>
</evidence>
<keyword evidence="3" id="KW-1185">Reference proteome</keyword>
<gene>
    <name evidence="2" type="ORF">OIU79_003317</name>
</gene>
<sequence>MAYNTPEEYDGLFSRGSGNGGIAAAFNEVPYMKFFLSMYCSKYTMIKPTFKTGGFGFVFPIGSPLVADVHRAVLLQPSDLRATTWSRILVLFRILIQMDKTSSRSEWNPNHIAIPGDLPPTENDDDRNPNAQQPDQEEVQNINQLVVPNQERPAATK</sequence>
<keyword evidence="2" id="KW-0675">Receptor</keyword>
<name>A0A9Q0UL60_SALPP</name>
<dbReference type="AlphaFoldDB" id="A0A9Q0UL60"/>
<proteinExistence type="predicted"/>
<evidence type="ECO:0000313" key="2">
    <source>
        <dbReference type="EMBL" id="KAJ6732169.1"/>
    </source>
</evidence>
<dbReference type="Proteomes" id="UP001151532">
    <property type="component" value="Chromosome 18"/>
</dbReference>
<protein>
    <submittedName>
        <fullName evidence="2">IONOTROPIC GLUTAMATE RECEPTOR</fullName>
    </submittedName>
</protein>
<accession>A0A9Q0UL60</accession>
<dbReference type="EMBL" id="JAPFFK010000012">
    <property type="protein sequence ID" value="KAJ6732169.1"/>
    <property type="molecule type" value="Genomic_DNA"/>
</dbReference>
<reference evidence="2" key="1">
    <citation type="submission" date="2022-11" db="EMBL/GenBank/DDBJ databases">
        <authorList>
            <person name="Hyden B.L."/>
            <person name="Feng K."/>
            <person name="Yates T."/>
            <person name="Jawdy S."/>
            <person name="Smart L.B."/>
            <person name="Muchero W."/>
        </authorList>
    </citation>
    <scope>NUCLEOTIDE SEQUENCE</scope>
    <source>
        <tissue evidence="2">Shoot tip</tissue>
    </source>
</reference>
<dbReference type="OrthoDB" id="5984008at2759"/>
<comment type="caution">
    <text evidence="2">The sequence shown here is derived from an EMBL/GenBank/DDBJ whole genome shotgun (WGS) entry which is preliminary data.</text>
</comment>
<dbReference type="InterPro" id="IPR015683">
    <property type="entry name" value="Ionotropic_Glu_rcpt"/>
</dbReference>
<dbReference type="FunFam" id="3.40.190.10:FF:000217">
    <property type="entry name" value="Glutamate receptor"/>
    <property type="match status" value="1"/>
</dbReference>
<feature type="region of interest" description="Disordered" evidence="1">
    <location>
        <begin position="105"/>
        <end position="157"/>
    </location>
</feature>